<proteinExistence type="predicted"/>
<name>A0A7C5Q7I1_CALS0</name>
<organism evidence="2">
    <name type="scientific">Caldiarchaeum subterraneum</name>
    <dbReference type="NCBI Taxonomy" id="311458"/>
    <lineage>
        <taxon>Archaea</taxon>
        <taxon>Nitrososphaerota</taxon>
        <taxon>Candidatus Caldarchaeales</taxon>
        <taxon>Candidatus Caldarchaeaceae</taxon>
        <taxon>Candidatus Caldarchaeum</taxon>
    </lineage>
</organism>
<gene>
    <name evidence="2" type="ORF">ENM11_02775</name>
</gene>
<feature type="transmembrane region" description="Helical" evidence="1">
    <location>
        <begin position="9"/>
        <end position="30"/>
    </location>
</feature>
<keyword evidence="1" id="KW-0812">Transmembrane</keyword>
<keyword evidence="1" id="KW-1133">Transmembrane helix</keyword>
<comment type="caution">
    <text evidence="2">The sequence shown here is derived from an EMBL/GenBank/DDBJ whole genome shotgun (WGS) entry which is preliminary data.</text>
</comment>
<protein>
    <submittedName>
        <fullName evidence="2">Uncharacterized protein</fullName>
    </submittedName>
</protein>
<evidence type="ECO:0000256" key="1">
    <source>
        <dbReference type="SAM" id="Phobius"/>
    </source>
</evidence>
<dbReference type="AlphaFoldDB" id="A0A7C5Q7I1"/>
<accession>A0A7C5Q7I1</accession>
<reference evidence="2" key="1">
    <citation type="journal article" date="2020" name="mSystems">
        <title>Genome- and Community-Level Interaction Insights into Carbon Utilization and Element Cycling Functions of Hydrothermarchaeota in Hydrothermal Sediment.</title>
        <authorList>
            <person name="Zhou Z."/>
            <person name="Liu Y."/>
            <person name="Xu W."/>
            <person name="Pan J."/>
            <person name="Luo Z.H."/>
            <person name="Li M."/>
        </authorList>
    </citation>
    <scope>NUCLEOTIDE SEQUENCE [LARGE SCALE GENOMIC DNA]</scope>
    <source>
        <strain evidence="2">SpSt-1056</strain>
    </source>
</reference>
<feature type="transmembrane region" description="Helical" evidence="1">
    <location>
        <begin position="42"/>
        <end position="61"/>
    </location>
</feature>
<evidence type="ECO:0000313" key="2">
    <source>
        <dbReference type="EMBL" id="HHK68066.1"/>
    </source>
</evidence>
<dbReference type="EMBL" id="DRWN01000023">
    <property type="protein sequence ID" value="HHK68066.1"/>
    <property type="molecule type" value="Genomic_DNA"/>
</dbReference>
<keyword evidence="1" id="KW-0472">Membrane</keyword>
<sequence>MRLSRQMKFIVESTLLAVLLTAVPVVLLAFFYFNSLMTSQNLLIWLAAALGWTAIITVIYVKRLAKRGGLTLKE</sequence>